<dbReference type="InterPro" id="IPR034768">
    <property type="entry name" value="4FE4S_WBL"/>
</dbReference>
<dbReference type="Proteomes" id="UP000584374">
    <property type="component" value="Unassembled WGS sequence"/>
</dbReference>
<reference evidence="2 3" key="1">
    <citation type="submission" date="2020-08" db="EMBL/GenBank/DDBJ databases">
        <title>Sequencing the genomes of 1000 actinobacteria strains.</title>
        <authorList>
            <person name="Klenk H.-P."/>
        </authorList>
    </citation>
    <scope>NUCLEOTIDE SEQUENCE [LARGE SCALE GENOMIC DNA]</scope>
    <source>
        <strain evidence="2 3">DSM 45584</strain>
    </source>
</reference>
<dbReference type="AlphaFoldDB" id="A0A840QFT7"/>
<evidence type="ECO:0000259" key="1">
    <source>
        <dbReference type="PROSITE" id="PS51674"/>
    </source>
</evidence>
<feature type="domain" description="4Fe-4S Wbl-type" evidence="1">
    <location>
        <begin position="36"/>
        <end position="98"/>
    </location>
</feature>
<evidence type="ECO:0000313" key="2">
    <source>
        <dbReference type="EMBL" id="MBB5157598.1"/>
    </source>
</evidence>
<organism evidence="2 3">
    <name type="scientific">Saccharopolyspora phatthalungensis</name>
    <dbReference type="NCBI Taxonomy" id="664693"/>
    <lineage>
        <taxon>Bacteria</taxon>
        <taxon>Bacillati</taxon>
        <taxon>Actinomycetota</taxon>
        <taxon>Actinomycetes</taxon>
        <taxon>Pseudonocardiales</taxon>
        <taxon>Pseudonocardiaceae</taxon>
        <taxon>Saccharopolyspora</taxon>
    </lineage>
</organism>
<keyword evidence="3" id="KW-1185">Reference proteome</keyword>
<sequence length="115" mass="12625">MASYSDLRLIGIAWRLDRVRWVPSAVLADAVLRNGICMAGIPEDEPAWADEPMTDRELAARMCAGCPVQDECLELDLRVAGESTVGVWGALSEDDRRALYPHWLQRGERAEGGGA</sequence>
<dbReference type="RefSeq" id="WP_184728484.1">
    <property type="nucleotide sequence ID" value="NZ_JACHIW010000001.1"/>
</dbReference>
<name>A0A840QFT7_9PSEU</name>
<proteinExistence type="predicted"/>
<dbReference type="PROSITE" id="PS51674">
    <property type="entry name" value="4FE4S_WBL"/>
    <property type="match status" value="1"/>
</dbReference>
<accession>A0A840QFT7</accession>
<comment type="caution">
    <text evidence="2">The sequence shown here is derived from an EMBL/GenBank/DDBJ whole genome shotgun (WGS) entry which is preliminary data.</text>
</comment>
<evidence type="ECO:0000313" key="3">
    <source>
        <dbReference type="Proteomes" id="UP000584374"/>
    </source>
</evidence>
<dbReference type="Pfam" id="PF02467">
    <property type="entry name" value="Whib"/>
    <property type="match status" value="1"/>
</dbReference>
<gene>
    <name evidence="2" type="ORF">BJ970_005132</name>
</gene>
<dbReference type="EMBL" id="JACHIW010000001">
    <property type="protein sequence ID" value="MBB5157598.1"/>
    <property type="molecule type" value="Genomic_DNA"/>
</dbReference>
<protein>
    <submittedName>
        <fullName evidence="2">WhiB family redox-sensing transcriptional regulator</fullName>
    </submittedName>
</protein>